<feature type="transmembrane region" description="Helical" evidence="1">
    <location>
        <begin position="73"/>
        <end position="91"/>
    </location>
</feature>
<accession>A0A563DG54</accession>
<keyword evidence="1" id="KW-0472">Membrane</keyword>
<dbReference type="GO" id="GO:0003677">
    <property type="term" value="F:DNA binding"/>
    <property type="evidence" value="ECO:0007669"/>
    <property type="project" value="InterPro"/>
</dbReference>
<feature type="transmembrane region" description="Helical" evidence="1">
    <location>
        <begin position="43"/>
        <end position="61"/>
    </location>
</feature>
<evidence type="ECO:0000313" key="3">
    <source>
        <dbReference type="Proteomes" id="UP000319499"/>
    </source>
</evidence>
<keyword evidence="1" id="KW-1133">Transmembrane helix</keyword>
<feature type="transmembrane region" description="Helical" evidence="1">
    <location>
        <begin position="12"/>
        <end position="31"/>
    </location>
</feature>
<gene>
    <name evidence="2" type="ORF">ETU09_04730</name>
</gene>
<feature type="transmembrane region" description="Helical" evidence="1">
    <location>
        <begin position="103"/>
        <end position="124"/>
    </location>
</feature>
<keyword evidence="3" id="KW-1185">Reference proteome</keyword>
<protein>
    <recommendedName>
        <fullName evidence="4">HTH luxR-type domain-containing protein</fullName>
    </recommendedName>
</protein>
<name>A0A563DG54_9FLAO</name>
<evidence type="ECO:0008006" key="4">
    <source>
        <dbReference type="Google" id="ProtNLM"/>
    </source>
</evidence>
<proteinExistence type="predicted"/>
<sequence>MNTNVFNSEIHLVTFVLIVFVFLNLIALLLLKNKLKSKNYYKFLFLLFAILLNNISSGLLPDVRFGVNLLSQNILAYTIGLITTIYYYYYIHSVYKIQLFLKVRPSLIFMIFLLVLIVGFILPYTMTGNLYQARKIFIVTPLIAALLLFVVFVYYGVRDLKKNNSLLANFNVLSGIMGIASIMSLPFVIYIFGDNQPLEQFAYTFGLFFLIPSYYLSIHLYKDKDLKFILTAREVEIFNLVVENPTLRFVDLCQKIHISESTFTSHMSKIYKKVQVQGLREFKERFKKSIPKN</sequence>
<dbReference type="EMBL" id="SELH01000016">
    <property type="protein sequence ID" value="TWP29150.1"/>
    <property type="molecule type" value="Genomic_DNA"/>
</dbReference>
<dbReference type="GO" id="GO:0006355">
    <property type="term" value="P:regulation of DNA-templated transcription"/>
    <property type="evidence" value="ECO:0007669"/>
    <property type="project" value="InterPro"/>
</dbReference>
<reference evidence="2 3" key="1">
    <citation type="submission" date="2019-02" db="EMBL/GenBank/DDBJ databases">
        <title>Apibacter muscae sp. nov.: a novel member of the house fly microbiota.</title>
        <authorList>
            <person name="Park R."/>
        </authorList>
    </citation>
    <scope>NUCLEOTIDE SEQUENCE [LARGE SCALE GENOMIC DNA]</scope>
    <source>
        <strain evidence="2 3">AL1</strain>
    </source>
</reference>
<feature type="transmembrane region" description="Helical" evidence="1">
    <location>
        <begin position="201"/>
        <end position="221"/>
    </location>
</feature>
<feature type="transmembrane region" description="Helical" evidence="1">
    <location>
        <begin position="136"/>
        <end position="155"/>
    </location>
</feature>
<evidence type="ECO:0000313" key="2">
    <source>
        <dbReference type="EMBL" id="TWP29150.1"/>
    </source>
</evidence>
<evidence type="ECO:0000256" key="1">
    <source>
        <dbReference type="SAM" id="Phobius"/>
    </source>
</evidence>
<dbReference type="Gene3D" id="1.10.10.10">
    <property type="entry name" value="Winged helix-like DNA-binding domain superfamily/Winged helix DNA-binding domain"/>
    <property type="match status" value="1"/>
</dbReference>
<feature type="transmembrane region" description="Helical" evidence="1">
    <location>
        <begin position="167"/>
        <end position="189"/>
    </location>
</feature>
<dbReference type="Proteomes" id="UP000319499">
    <property type="component" value="Unassembled WGS sequence"/>
</dbReference>
<organism evidence="2 3">
    <name type="scientific">Apibacter muscae</name>
    <dbReference type="NCBI Taxonomy" id="2509004"/>
    <lineage>
        <taxon>Bacteria</taxon>
        <taxon>Pseudomonadati</taxon>
        <taxon>Bacteroidota</taxon>
        <taxon>Flavobacteriia</taxon>
        <taxon>Flavobacteriales</taxon>
        <taxon>Weeksellaceae</taxon>
        <taxon>Apibacter</taxon>
    </lineage>
</organism>
<keyword evidence="1" id="KW-0812">Transmembrane</keyword>
<comment type="caution">
    <text evidence="2">The sequence shown here is derived from an EMBL/GenBank/DDBJ whole genome shotgun (WGS) entry which is preliminary data.</text>
</comment>
<dbReference type="AlphaFoldDB" id="A0A563DG54"/>
<dbReference type="InterPro" id="IPR036388">
    <property type="entry name" value="WH-like_DNA-bd_sf"/>
</dbReference>
<dbReference type="RefSeq" id="WP_185145388.1">
    <property type="nucleotide sequence ID" value="NZ_SELH01000016.1"/>
</dbReference>
<dbReference type="InterPro" id="IPR016032">
    <property type="entry name" value="Sig_transdc_resp-reg_C-effctor"/>
</dbReference>
<dbReference type="SUPFAM" id="SSF46894">
    <property type="entry name" value="C-terminal effector domain of the bipartite response regulators"/>
    <property type="match status" value="1"/>
</dbReference>